<dbReference type="Gene3D" id="3.30.450.40">
    <property type="match status" value="1"/>
</dbReference>
<proteinExistence type="predicted"/>
<protein>
    <recommendedName>
        <fullName evidence="8">Histidine kinase domain-containing protein</fullName>
    </recommendedName>
</protein>
<dbReference type="SUPFAM" id="SSF55874">
    <property type="entry name" value="ATPase domain of HSP90 chaperone/DNA topoisomerase II/histidine kinase"/>
    <property type="match status" value="1"/>
</dbReference>
<keyword evidence="2" id="KW-0808">Transferase</keyword>
<keyword evidence="4" id="KW-0418">Kinase</keyword>
<evidence type="ECO:0000259" key="8">
    <source>
        <dbReference type="PROSITE" id="PS50109"/>
    </source>
</evidence>
<evidence type="ECO:0000256" key="4">
    <source>
        <dbReference type="ARBA" id="ARBA00022777"/>
    </source>
</evidence>
<dbReference type="Gene3D" id="3.40.190.10">
    <property type="entry name" value="Periplasmic binding protein-like II"/>
    <property type="match status" value="2"/>
</dbReference>
<dbReference type="SMART" id="SM00387">
    <property type="entry name" value="HATPase_c"/>
    <property type="match status" value="1"/>
</dbReference>
<dbReference type="PRINTS" id="PR00344">
    <property type="entry name" value="BCTRLSENSOR"/>
</dbReference>
<dbReference type="PROSITE" id="PS50109">
    <property type="entry name" value="HIS_KIN"/>
    <property type="match status" value="1"/>
</dbReference>
<dbReference type="SMART" id="SM00388">
    <property type="entry name" value="HisKA"/>
    <property type="match status" value="1"/>
</dbReference>
<evidence type="ECO:0000256" key="3">
    <source>
        <dbReference type="ARBA" id="ARBA00022741"/>
    </source>
</evidence>
<dbReference type="CDD" id="cd00082">
    <property type="entry name" value="HisKA"/>
    <property type="match status" value="1"/>
</dbReference>
<keyword evidence="3" id="KW-0547">Nucleotide-binding</keyword>
<keyword evidence="7" id="KW-1133">Transmembrane helix</keyword>
<dbReference type="Pfam" id="PF02518">
    <property type="entry name" value="HATPase_c"/>
    <property type="match status" value="1"/>
</dbReference>
<feature type="transmembrane region" description="Helical" evidence="7">
    <location>
        <begin position="337"/>
        <end position="358"/>
    </location>
</feature>
<dbReference type="Pfam" id="PF12974">
    <property type="entry name" value="Phosphonate-bd"/>
    <property type="match status" value="1"/>
</dbReference>
<reference evidence="9" key="1">
    <citation type="submission" date="2018-06" db="EMBL/GenBank/DDBJ databases">
        <authorList>
            <person name="Zhirakovskaya E."/>
        </authorList>
    </citation>
    <scope>NUCLEOTIDE SEQUENCE</scope>
</reference>
<dbReference type="GO" id="GO:0000155">
    <property type="term" value="F:phosphorelay sensor kinase activity"/>
    <property type="evidence" value="ECO:0007669"/>
    <property type="project" value="InterPro"/>
</dbReference>
<feature type="domain" description="Histidine kinase" evidence="8">
    <location>
        <begin position="597"/>
        <end position="813"/>
    </location>
</feature>
<evidence type="ECO:0000256" key="6">
    <source>
        <dbReference type="ARBA" id="ARBA00023012"/>
    </source>
</evidence>
<dbReference type="PANTHER" id="PTHR43065:SF10">
    <property type="entry name" value="PEROXIDE STRESS-ACTIVATED HISTIDINE KINASE MAK3"/>
    <property type="match status" value="1"/>
</dbReference>
<dbReference type="PANTHER" id="PTHR43065">
    <property type="entry name" value="SENSOR HISTIDINE KINASE"/>
    <property type="match status" value="1"/>
</dbReference>
<dbReference type="SUPFAM" id="SSF47384">
    <property type="entry name" value="Homodimeric domain of signal transducing histidine kinase"/>
    <property type="match status" value="1"/>
</dbReference>
<dbReference type="InterPro" id="IPR036097">
    <property type="entry name" value="HisK_dim/P_sf"/>
</dbReference>
<keyword evidence="5" id="KW-0067">ATP-binding</keyword>
<keyword evidence="6" id="KW-0902">Two-component regulatory system</keyword>
<dbReference type="InterPro" id="IPR003594">
    <property type="entry name" value="HATPase_dom"/>
</dbReference>
<organism evidence="9">
    <name type="scientific">hydrothermal vent metagenome</name>
    <dbReference type="NCBI Taxonomy" id="652676"/>
    <lineage>
        <taxon>unclassified sequences</taxon>
        <taxon>metagenomes</taxon>
        <taxon>ecological metagenomes</taxon>
    </lineage>
</organism>
<dbReference type="SUPFAM" id="SSF55781">
    <property type="entry name" value="GAF domain-like"/>
    <property type="match status" value="1"/>
</dbReference>
<evidence type="ECO:0000256" key="7">
    <source>
        <dbReference type="SAM" id="Phobius"/>
    </source>
</evidence>
<sequence length="815" mass="91113">MNLNMRSLHKQILLFLFLFLSVCWQSYARDSGISSKEGEAVHSTQQPASTETISIGVLAYRGKKQALQRWSATADYLSQTIGRRFEMLPLDLDEMTTAINTGVIQFTLTNPGNYVILESRYGASRIATMQTRELGRIRVRFGAVIIVRADNFEITSLADLRGKSFMAVSPVAFGGFQMAWRELVEQGIDPFDDLSDLRFAGFPQDNIVHAVLNGQVDAATVRAETLMRMVESGEVRLNDLRILNSQHGKGSSIPLSTRLYPEWPFATLKNTSRELATQVAQALLSMRIDHPAARQSRTAGWTVPLDYSPVHSLMKVLKIGPYVVLRQTSFSSILKRYAAWFTAVAILLILLIVVNGYISRTNRRLKLTQSDLRNEISERKRSQKALADYRDTLEVQVASRTEDLRKTNQALEKSRIALRELVRITSAPDLSHEEKLLRLLDTGREYFNLPVAVLASIDPEGHRICQVSGSTGLQVEGRGPLSESCVARLQENNGEPFDIPDLEKRTDIDCVYLQQGWKTYLGTAVMVNGKIHCSLEFVGGVSRSHEYSKWDHELLKVMAQWIGDEVELQMAHESQQRHQTEFARVSRMSSIGEMAASLAHELNQPLTGAINYCHGCLRMLNEGNLDKERLTEGMKHAVEGAVLAADIIRRIREFVQKGDVLRSALDLNCVVNNIVTLVKHEVSLHKTTLELDLQNPLPRVEGDMIQLEQVVLNFIRNGLDAMESVKPENRKLCITTRGTGEGKVMLSVKDSGAGITQEVMPKIFDAFYTTKPQGMGIGLSISRSIIESHEGMIRAHALPQGGTEFIFELPVLQVG</sequence>
<evidence type="ECO:0000313" key="9">
    <source>
        <dbReference type="EMBL" id="VAW70615.1"/>
    </source>
</evidence>
<name>A0A3B0XQ49_9ZZZZ</name>
<dbReference type="SUPFAM" id="SSF53850">
    <property type="entry name" value="Periplasmic binding protein-like II"/>
    <property type="match status" value="1"/>
</dbReference>
<dbReference type="InterPro" id="IPR029016">
    <property type="entry name" value="GAF-like_dom_sf"/>
</dbReference>
<dbReference type="AlphaFoldDB" id="A0A3B0XQ49"/>
<dbReference type="InterPro" id="IPR036890">
    <property type="entry name" value="HATPase_C_sf"/>
</dbReference>
<dbReference type="GO" id="GO:0005524">
    <property type="term" value="F:ATP binding"/>
    <property type="evidence" value="ECO:0007669"/>
    <property type="project" value="UniProtKB-KW"/>
</dbReference>
<dbReference type="InterPro" id="IPR003661">
    <property type="entry name" value="HisK_dim/P_dom"/>
</dbReference>
<accession>A0A3B0XQ49</accession>
<keyword evidence="7" id="KW-0472">Membrane</keyword>
<keyword evidence="7" id="KW-0812">Transmembrane</keyword>
<evidence type="ECO:0000256" key="2">
    <source>
        <dbReference type="ARBA" id="ARBA00022679"/>
    </source>
</evidence>
<dbReference type="Gene3D" id="3.30.565.10">
    <property type="entry name" value="Histidine kinase-like ATPase, C-terminal domain"/>
    <property type="match status" value="1"/>
</dbReference>
<dbReference type="Gene3D" id="1.10.287.130">
    <property type="match status" value="1"/>
</dbReference>
<evidence type="ECO:0000256" key="5">
    <source>
        <dbReference type="ARBA" id="ARBA00022840"/>
    </source>
</evidence>
<gene>
    <name evidence="9" type="ORF">MNBD_GAMMA09-368</name>
</gene>
<dbReference type="EMBL" id="UOFI01000201">
    <property type="protein sequence ID" value="VAW70615.1"/>
    <property type="molecule type" value="Genomic_DNA"/>
</dbReference>
<dbReference type="InterPro" id="IPR004358">
    <property type="entry name" value="Sig_transdc_His_kin-like_C"/>
</dbReference>
<evidence type="ECO:0000256" key="1">
    <source>
        <dbReference type="ARBA" id="ARBA00022553"/>
    </source>
</evidence>
<dbReference type="InterPro" id="IPR005467">
    <property type="entry name" value="His_kinase_dom"/>
</dbReference>
<keyword evidence="1" id="KW-0597">Phosphoprotein</keyword>